<dbReference type="InterPro" id="IPR036865">
    <property type="entry name" value="CRAL-TRIO_dom_sf"/>
</dbReference>
<sequence length="831" mass="89402">MHSFPHACNAGTVAERLETSAAHPLQLDTTLHQNENQHVREGHYEAELVQLQASKEDPEQPSIADVLPPLDVDAGALDVCVVGCGPSGLALAAELGALGVSVGLVGHDTPFVNNYGVWSDEFQELGLEGTLDQRWPDAHCWFGEGHEVRVGRAYGRVCRRRLRAHLLRRCAAGGVRFRAGELVRVEPNEAGETATLALADGSVVRTRLVTLASGAAAGKFLRYERVAPSVAAQTAYGIECEVEGYDQVYDGRSMLFMDFRRHHSGVWAGTAPRLRHGEHPAAGEGLWGTGREVPSFLYAMPLGGARVFLEETCLVAKPALPFAVLKRRLHRRLAAMGLKVSRVVEAEWSYIPVGGPLPVAGQPVTAFGAAANLVHPATGYSVARSLREAPGLAAAIRDVLAKRLPVGETAAAVWEALWPAEKRRQAAFHVFGMELLASLDLAATNDFFRAFFRLPDPLWRGFLASTLGSGRLVVFALATFVLAPARIKLALARHLMTNPTGAYLIRHYLGAREPEAAEQAGTGAAPALGKASGGGAAQTSPVSDESDIEAVRAGLGALLEDAHLAAYCTDGIMRKYLVARGSVCKATKALQKTLTWRQQFRPDLITWEQVKHAGVAGRVQLMSETDKEGRPIVMYRLRCMAPPGTTHDDYLKYWIYALENASLLANRRGSGKVTCVFDLEGYGSSDTVMPPFQTRLEALYMAQQYYPESLAHGYVCYPPLLFNVLWKAAQPFLDPVTKEKLTFCSTRAEAAAALLPLIRAEDLYASLGGQRPDEVDTDAMGAFQRSVDAMTAEQRAEVEAAAAKGRSAAAASGTSAAVPNGARVPTATVAA</sequence>
<keyword evidence="6" id="KW-1185">Reference proteome</keyword>
<dbReference type="GO" id="GO:0016860">
    <property type="term" value="F:intramolecular oxidoreductase activity"/>
    <property type="evidence" value="ECO:0007669"/>
    <property type="project" value="UniProtKB-ARBA"/>
</dbReference>
<feature type="region of interest" description="Disordered" evidence="3">
    <location>
        <begin position="520"/>
        <end position="545"/>
    </location>
</feature>
<dbReference type="Gene3D" id="3.40.525.10">
    <property type="entry name" value="CRAL-TRIO lipid binding domain"/>
    <property type="match status" value="1"/>
</dbReference>
<reference evidence="5 6" key="1">
    <citation type="journal article" date="2024" name="Nat. Commun.">
        <title>Phylogenomics reveals the evolutionary origins of lichenization in chlorophyte algae.</title>
        <authorList>
            <person name="Puginier C."/>
            <person name="Libourel C."/>
            <person name="Otte J."/>
            <person name="Skaloud P."/>
            <person name="Haon M."/>
            <person name="Grisel S."/>
            <person name="Petersen M."/>
            <person name="Berrin J.G."/>
            <person name="Delaux P.M."/>
            <person name="Dal Grande F."/>
            <person name="Keller J."/>
        </authorList>
    </citation>
    <scope>NUCLEOTIDE SEQUENCE [LARGE SCALE GENOMIC DNA]</scope>
    <source>
        <strain evidence="5 6">SAG 245.80</strain>
    </source>
</reference>
<dbReference type="Pfam" id="PF00650">
    <property type="entry name" value="CRAL_TRIO"/>
    <property type="match status" value="1"/>
</dbReference>
<accession>A0AAW1S1C6</accession>
<evidence type="ECO:0000259" key="4">
    <source>
        <dbReference type="PROSITE" id="PS50191"/>
    </source>
</evidence>
<evidence type="ECO:0000256" key="1">
    <source>
        <dbReference type="ARBA" id="ARBA00004829"/>
    </source>
</evidence>
<proteinExistence type="inferred from homology"/>
<dbReference type="SUPFAM" id="SSF52087">
    <property type="entry name" value="CRAL/TRIO domain"/>
    <property type="match status" value="1"/>
</dbReference>
<dbReference type="InterPro" id="IPR036273">
    <property type="entry name" value="CRAL/TRIO_N_dom_sf"/>
</dbReference>
<evidence type="ECO:0000313" key="5">
    <source>
        <dbReference type="EMBL" id="KAK9839632.1"/>
    </source>
</evidence>
<evidence type="ECO:0000256" key="2">
    <source>
        <dbReference type="ARBA" id="ARBA00006599"/>
    </source>
</evidence>
<dbReference type="PROSITE" id="PS50191">
    <property type="entry name" value="CRAL_TRIO"/>
    <property type="match status" value="1"/>
</dbReference>
<dbReference type="PRINTS" id="PR00420">
    <property type="entry name" value="RNGMNOXGNASE"/>
</dbReference>
<name>A0AAW1S1C6_9CHLO</name>
<comment type="pathway">
    <text evidence="1">Carotenoid biosynthesis.</text>
</comment>
<dbReference type="PANTHER" id="PTHR39757:SF3">
    <property type="entry name" value="LYCOPENE EPSILON CYCLASE, CHLOROPLASTIC"/>
    <property type="match status" value="1"/>
</dbReference>
<dbReference type="SMART" id="SM00516">
    <property type="entry name" value="SEC14"/>
    <property type="match status" value="1"/>
</dbReference>
<organism evidence="5 6">
    <name type="scientific">Elliptochloris bilobata</name>
    <dbReference type="NCBI Taxonomy" id="381761"/>
    <lineage>
        <taxon>Eukaryota</taxon>
        <taxon>Viridiplantae</taxon>
        <taxon>Chlorophyta</taxon>
        <taxon>core chlorophytes</taxon>
        <taxon>Trebouxiophyceae</taxon>
        <taxon>Trebouxiophyceae incertae sedis</taxon>
        <taxon>Elliptochloris clade</taxon>
        <taxon>Elliptochloris</taxon>
    </lineage>
</organism>
<dbReference type="SUPFAM" id="SSF46938">
    <property type="entry name" value="CRAL/TRIO N-terminal domain"/>
    <property type="match status" value="1"/>
</dbReference>
<dbReference type="Pfam" id="PF05834">
    <property type="entry name" value="Lycopene_cycl"/>
    <property type="match status" value="1"/>
</dbReference>
<dbReference type="GO" id="GO:0016117">
    <property type="term" value="P:carotenoid biosynthetic process"/>
    <property type="evidence" value="ECO:0007669"/>
    <property type="project" value="InterPro"/>
</dbReference>
<dbReference type="GO" id="GO:0016705">
    <property type="term" value="F:oxidoreductase activity, acting on paired donors, with incorporation or reduction of molecular oxygen"/>
    <property type="evidence" value="ECO:0007669"/>
    <property type="project" value="InterPro"/>
</dbReference>
<evidence type="ECO:0000313" key="6">
    <source>
        <dbReference type="Proteomes" id="UP001445335"/>
    </source>
</evidence>
<gene>
    <name evidence="5" type="ORF">WJX81_001810</name>
</gene>
<dbReference type="Gene3D" id="3.50.50.60">
    <property type="entry name" value="FAD/NAD(P)-binding domain"/>
    <property type="match status" value="1"/>
</dbReference>
<dbReference type="AlphaFoldDB" id="A0AAW1S1C6"/>
<comment type="caution">
    <text evidence="5">The sequence shown here is derived from an EMBL/GenBank/DDBJ whole genome shotgun (WGS) entry which is preliminary data.</text>
</comment>
<dbReference type="InterPro" id="IPR010108">
    <property type="entry name" value="Lycopene_cyclase_b/e"/>
</dbReference>
<comment type="similarity">
    <text evidence="2">Belongs to the lycopene cyclase family.</text>
</comment>
<feature type="domain" description="CRAL-TRIO" evidence="4">
    <location>
        <begin position="603"/>
        <end position="775"/>
    </location>
</feature>
<dbReference type="SUPFAM" id="SSF51905">
    <property type="entry name" value="FAD/NAD(P)-binding domain"/>
    <property type="match status" value="1"/>
</dbReference>
<dbReference type="CDD" id="cd00170">
    <property type="entry name" value="SEC14"/>
    <property type="match status" value="1"/>
</dbReference>
<protein>
    <recommendedName>
        <fullName evidence="4">CRAL-TRIO domain-containing protein</fullName>
    </recommendedName>
</protein>
<dbReference type="NCBIfam" id="TIGR01790">
    <property type="entry name" value="carotene-cycl"/>
    <property type="match status" value="1"/>
</dbReference>
<dbReference type="PANTHER" id="PTHR39757">
    <property type="match status" value="1"/>
</dbReference>
<dbReference type="Proteomes" id="UP001445335">
    <property type="component" value="Unassembled WGS sequence"/>
</dbReference>
<dbReference type="InterPro" id="IPR036188">
    <property type="entry name" value="FAD/NAD-bd_sf"/>
</dbReference>
<evidence type="ECO:0000256" key="3">
    <source>
        <dbReference type="SAM" id="MobiDB-lite"/>
    </source>
</evidence>
<dbReference type="EMBL" id="JALJOU010000015">
    <property type="protein sequence ID" value="KAK9839632.1"/>
    <property type="molecule type" value="Genomic_DNA"/>
</dbReference>
<dbReference type="InterPro" id="IPR001251">
    <property type="entry name" value="CRAL-TRIO_dom"/>
</dbReference>